<evidence type="ECO:0000256" key="7">
    <source>
        <dbReference type="ARBA" id="ARBA00038592"/>
    </source>
</evidence>
<evidence type="ECO:0000256" key="4">
    <source>
        <dbReference type="ARBA" id="ARBA00022801"/>
    </source>
</evidence>
<keyword evidence="6" id="KW-0051">Antiviral defense</keyword>
<accession>A0ABN0DPC8</accession>
<evidence type="ECO:0000313" key="8">
    <source>
        <dbReference type="EMBL" id="EHG24501.1"/>
    </source>
</evidence>
<comment type="subunit">
    <text evidence="7">Homodimer, forms a heterotetramer with a Cas2 homodimer.</text>
</comment>
<evidence type="ECO:0008006" key="10">
    <source>
        <dbReference type="Google" id="ProtNLM"/>
    </source>
</evidence>
<dbReference type="Pfam" id="PF01867">
    <property type="entry name" value="Cas_Cas1"/>
    <property type="match status" value="1"/>
</dbReference>
<name>A0ABN0DPC8_9FIRM</name>
<keyword evidence="4" id="KW-0378">Hydrolase</keyword>
<dbReference type="PANTHER" id="PTHR34353">
    <property type="entry name" value="CRISPR-ASSOCIATED ENDONUCLEASE CAS1 1"/>
    <property type="match status" value="1"/>
</dbReference>
<keyword evidence="1" id="KW-0540">Nuclease</keyword>
<evidence type="ECO:0000313" key="9">
    <source>
        <dbReference type="Proteomes" id="UP000003175"/>
    </source>
</evidence>
<comment type="caution">
    <text evidence="8">The sequence shown here is derived from an EMBL/GenBank/DDBJ whole genome shotgun (WGS) entry which is preliminary data.</text>
</comment>
<keyword evidence="5" id="KW-0460">Magnesium</keyword>
<organism evidence="8 9">
    <name type="scientific">Selenomonas noxia F0398</name>
    <dbReference type="NCBI Taxonomy" id="702437"/>
    <lineage>
        <taxon>Bacteria</taxon>
        <taxon>Bacillati</taxon>
        <taxon>Bacillota</taxon>
        <taxon>Negativicutes</taxon>
        <taxon>Selenomonadales</taxon>
        <taxon>Selenomonadaceae</taxon>
        <taxon>Selenomonas</taxon>
    </lineage>
</organism>
<dbReference type="PANTHER" id="PTHR34353:SF2">
    <property type="entry name" value="CRISPR-ASSOCIATED ENDONUCLEASE CAS1 1"/>
    <property type="match status" value="1"/>
</dbReference>
<evidence type="ECO:0000256" key="2">
    <source>
        <dbReference type="ARBA" id="ARBA00022723"/>
    </source>
</evidence>
<proteinExistence type="predicted"/>
<dbReference type="InterPro" id="IPR002729">
    <property type="entry name" value="CRISPR-assoc_Cas1"/>
</dbReference>
<dbReference type="EMBL" id="ADGH01000012">
    <property type="protein sequence ID" value="EHG24501.1"/>
    <property type="molecule type" value="Genomic_DNA"/>
</dbReference>
<sequence>MFAYITEEGAYIQKRGGNFVIGRNNECVMEIPEEVLESLTLIDSVQVSSQAMVELLRLGVPVTWLSRTGFFFGRLESTRHVNVFRQERQILMKGSGFYLRMGKKVIGAKVHNQLTILRRYQRNADIEGSRSLPVHLSVFEPYAGVLLRHLGSLCRDQSVVCVQIMHSTIGWFF</sequence>
<dbReference type="InterPro" id="IPR042211">
    <property type="entry name" value="CRISPR-assoc_Cas1_N"/>
</dbReference>
<reference evidence="8 9" key="1">
    <citation type="submission" date="2011-08" db="EMBL/GenBank/DDBJ databases">
        <title>The Genome Sequence of Selenomonas noxia F0398.</title>
        <authorList>
            <consortium name="The Broad Institute Genome Sequencing Platform"/>
            <person name="Earl A."/>
            <person name="Ward D."/>
            <person name="Feldgarden M."/>
            <person name="Gevers D."/>
            <person name="Izard J."/>
            <person name="Ganesan A."/>
            <person name="Blanton J.M."/>
            <person name="Baranova O.V."/>
            <person name="Tanner A.C."/>
            <person name="Dewhirst F.E."/>
            <person name="Young S.K."/>
            <person name="Zeng Q."/>
            <person name="Gargeya S."/>
            <person name="Fitzgerald M."/>
            <person name="Haas B."/>
            <person name="Abouelleil A."/>
            <person name="Alvarado L."/>
            <person name="Arachchi H.M."/>
            <person name="Berlin A."/>
            <person name="Brown A."/>
            <person name="Chapman S.B."/>
            <person name="Chen Z."/>
            <person name="Dunbar C."/>
            <person name="Freedman E."/>
            <person name="Gearin G."/>
            <person name="Gellesch M."/>
            <person name="Goldberg J."/>
            <person name="Griggs A."/>
            <person name="Gujja S."/>
            <person name="Heiman D."/>
            <person name="Howarth C."/>
            <person name="Larson L."/>
            <person name="Lui A."/>
            <person name="MacDonald P.J.P."/>
            <person name="Montmayeur A."/>
            <person name="Murphy C."/>
            <person name="Neiman D."/>
            <person name="Pearson M."/>
            <person name="Priest M."/>
            <person name="Roberts A."/>
            <person name="Saif S."/>
            <person name="Shea T."/>
            <person name="Shenoy N."/>
            <person name="Sisk P."/>
            <person name="Stolte C."/>
            <person name="Sykes S."/>
            <person name="Wortman J."/>
            <person name="Nusbaum C."/>
            <person name="Birren B."/>
        </authorList>
    </citation>
    <scope>NUCLEOTIDE SEQUENCE [LARGE SCALE GENOMIC DNA]</scope>
    <source>
        <strain evidence="8 9">F0398</strain>
    </source>
</reference>
<dbReference type="RefSeq" id="WP_006696608.1">
    <property type="nucleotide sequence ID" value="NZ_JH376859.1"/>
</dbReference>
<dbReference type="Gene3D" id="3.100.10.20">
    <property type="entry name" value="CRISPR-associated endonuclease Cas1, N-terminal domain"/>
    <property type="match status" value="1"/>
</dbReference>
<evidence type="ECO:0000256" key="6">
    <source>
        <dbReference type="ARBA" id="ARBA00023118"/>
    </source>
</evidence>
<dbReference type="CDD" id="cd09634">
    <property type="entry name" value="Cas1_I-II-III"/>
    <property type="match status" value="1"/>
</dbReference>
<evidence type="ECO:0000256" key="3">
    <source>
        <dbReference type="ARBA" id="ARBA00022759"/>
    </source>
</evidence>
<keyword evidence="2" id="KW-0479">Metal-binding</keyword>
<protein>
    <recommendedName>
        <fullName evidence="10">CRISPR-associated endonuclease Cas1</fullName>
    </recommendedName>
</protein>
<dbReference type="InterPro" id="IPR050646">
    <property type="entry name" value="Cas1"/>
</dbReference>
<evidence type="ECO:0000256" key="5">
    <source>
        <dbReference type="ARBA" id="ARBA00022842"/>
    </source>
</evidence>
<gene>
    <name evidence="8" type="ORF">HMPREF9432_01351</name>
</gene>
<dbReference type="Proteomes" id="UP000003175">
    <property type="component" value="Unassembled WGS sequence"/>
</dbReference>
<evidence type="ECO:0000256" key="1">
    <source>
        <dbReference type="ARBA" id="ARBA00022722"/>
    </source>
</evidence>
<keyword evidence="3" id="KW-0255">Endonuclease</keyword>
<keyword evidence="9" id="KW-1185">Reference proteome</keyword>